<accession>A0A162G0T3</accession>
<organism evidence="2 3">
    <name type="scientific">Bdellovibrio bacteriovorus</name>
    <dbReference type="NCBI Taxonomy" id="959"/>
    <lineage>
        <taxon>Bacteria</taxon>
        <taxon>Pseudomonadati</taxon>
        <taxon>Bdellovibrionota</taxon>
        <taxon>Bdellovibrionia</taxon>
        <taxon>Bdellovibrionales</taxon>
        <taxon>Pseudobdellovibrionaceae</taxon>
        <taxon>Bdellovibrio</taxon>
    </lineage>
</organism>
<sequence>MNSLKGYFDHLHEHKFRGQVIVTFKDGQISLLEQKQQFKSIPQEILSRKNRQESHVVPEGPHEFPKQFSKKM</sequence>
<gene>
    <name evidence="2" type="ORF">AZI87_17115</name>
</gene>
<evidence type="ECO:0000256" key="1">
    <source>
        <dbReference type="SAM" id="MobiDB-lite"/>
    </source>
</evidence>
<feature type="region of interest" description="Disordered" evidence="1">
    <location>
        <begin position="49"/>
        <end position="72"/>
    </location>
</feature>
<dbReference type="RefSeq" id="WP_063209516.1">
    <property type="nucleotide sequence ID" value="NZ_LUKD01000008.1"/>
</dbReference>
<feature type="compositionally biased region" description="Basic and acidic residues" evidence="1">
    <location>
        <begin position="49"/>
        <end position="65"/>
    </location>
</feature>
<dbReference type="AlphaFoldDB" id="A0A162G0T3"/>
<evidence type="ECO:0000313" key="2">
    <source>
        <dbReference type="EMBL" id="KYG62981.1"/>
    </source>
</evidence>
<name>A0A162G0T3_BDEBC</name>
<dbReference type="Proteomes" id="UP000075799">
    <property type="component" value="Unassembled WGS sequence"/>
</dbReference>
<comment type="caution">
    <text evidence="2">The sequence shown here is derived from an EMBL/GenBank/DDBJ whole genome shotgun (WGS) entry which is preliminary data.</text>
</comment>
<evidence type="ECO:0000313" key="3">
    <source>
        <dbReference type="Proteomes" id="UP000075799"/>
    </source>
</evidence>
<protein>
    <submittedName>
        <fullName evidence="2">Uncharacterized protein</fullName>
    </submittedName>
</protein>
<reference evidence="2 3" key="1">
    <citation type="submission" date="2016-03" db="EMBL/GenBank/DDBJ databases">
        <authorList>
            <person name="Ploux O."/>
        </authorList>
    </citation>
    <scope>NUCLEOTIDE SEQUENCE [LARGE SCALE GENOMIC DNA]</scope>
    <source>
        <strain evidence="2 3">EC13</strain>
    </source>
</reference>
<dbReference type="EMBL" id="LUKD01000008">
    <property type="protein sequence ID" value="KYG62981.1"/>
    <property type="molecule type" value="Genomic_DNA"/>
</dbReference>
<proteinExistence type="predicted"/>
<dbReference type="OrthoDB" id="5405906at2"/>